<dbReference type="EMBL" id="CP017834">
    <property type="protein sequence ID" value="APJ03030.1"/>
    <property type="molecule type" value="Genomic_DNA"/>
</dbReference>
<proteinExistence type="predicted"/>
<dbReference type="Proteomes" id="UP000184731">
    <property type="component" value="Chromosome"/>
</dbReference>
<dbReference type="KEGG" id="saqi:AXG55_03515"/>
<reference evidence="5 6" key="1">
    <citation type="submission" date="2016-10" db="EMBL/GenBank/DDBJ databases">
        <title>Silvanigrella aquatica sp. nov., isolated from a freshwater lake located in the Black Forest, Germany, description of Silvanigrellaceae fam. nov., Silvanigrellales ord. nov., reclassification of the order Bdellovibrionales in the class Oligoflexia, reclassification of the families Bacteriovoracaceae and Halobacteriovoraceae in the new order Bacteriovoracales ord. nov., and reclassification of the family Pseudobacteriovoracaceae in the order Oligoflexiales.</title>
        <authorList>
            <person name="Hahn M.W."/>
            <person name="Schmidt J."/>
            <person name="Koll U."/>
            <person name="Rohde M."/>
            <person name="Verbag S."/>
            <person name="Pitt A."/>
            <person name="Nakai R."/>
            <person name="Naganuma T."/>
            <person name="Lang E."/>
        </authorList>
    </citation>
    <scope>NUCLEOTIDE SEQUENCE [LARGE SCALE GENOMIC DNA]</scope>
    <source>
        <strain evidence="5 6">MWH-Nonnen-W8red</strain>
    </source>
</reference>
<accession>A0A1L4CYL9</accession>
<keyword evidence="3" id="KW-0677">Repeat</keyword>
<dbReference type="SMART" id="SM00369">
    <property type="entry name" value="LRR_TYP"/>
    <property type="match status" value="7"/>
</dbReference>
<evidence type="ECO:0000313" key="6">
    <source>
        <dbReference type="Proteomes" id="UP000184731"/>
    </source>
</evidence>
<evidence type="ECO:0000256" key="1">
    <source>
        <dbReference type="ARBA" id="ARBA00022614"/>
    </source>
</evidence>
<dbReference type="Pfam" id="PF13855">
    <property type="entry name" value="LRR_8"/>
    <property type="match status" value="2"/>
</dbReference>
<dbReference type="PANTHER" id="PTHR24369:SF210">
    <property type="entry name" value="CHAOPTIN-RELATED"/>
    <property type="match status" value="1"/>
</dbReference>
<dbReference type="InterPro" id="IPR050541">
    <property type="entry name" value="LRR_TM_domain-containing"/>
</dbReference>
<dbReference type="STRING" id="1915309.AXG55_03515"/>
<keyword evidence="1" id="KW-0433">Leucine-rich repeat</keyword>
<dbReference type="InterPro" id="IPR001611">
    <property type="entry name" value="Leu-rich_rpt"/>
</dbReference>
<dbReference type="Gene3D" id="3.80.10.10">
    <property type="entry name" value="Ribonuclease Inhibitor"/>
    <property type="match status" value="1"/>
</dbReference>
<dbReference type="SUPFAM" id="SSF52058">
    <property type="entry name" value="L domain-like"/>
    <property type="match status" value="1"/>
</dbReference>
<organism evidence="5 6">
    <name type="scientific">Silvanigrella aquatica</name>
    <dbReference type="NCBI Taxonomy" id="1915309"/>
    <lineage>
        <taxon>Bacteria</taxon>
        <taxon>Pseudomonadati</taxon>
        <taxon>Bdellovibrionota</taxon>
        <taxon>Oligoflexia</taxon>
        <taxon>Silvanigrellales</taxon>
        <taxon>Silvanigrellaceae</taxon>
        <taxon>Silvanigrella</taxon>
    </lineage>
</organism>
<protein>
    <submittedName>
        <fullName evidence="5">Uncharacterized protein</fullName>
    </submittedName>
</protein>
<sequence>MALCTFVKKTVLFSAFALFNSNLYANTMNKNPISLNSYERIVYFIPDERGIIQAKVAQSQEGNATLGGVTGSPKELSSFSITFTPQTRENETELKEREQYYIKSLSRGFEVCQSIPFKVTKYKVEILPSRVHLKTATQCEFGVFNKKKQQLASFHLLLNHTYNYWCHLKDENSTAYKTARHIDNNCALHHANTKYISLNGRDISDLSPLTGFHNLVELSLENNRISSLPIGILDNFSELKKLILRKNSIFTIQPGTFDKLTKLSWLWLMENEITHLPRGVFDKLENLDWLSLYQNKLEYIPKGLLSKLKNLEGMELSFNLLKKFPEDILELNKLISLEIHNNIISEIPMNAFVNAKKLVNLSLSRNNLTTLPENLFKENSKLVYLKLAHNQITHLPLGIFDPITNTEEIDLTGNPITIWF</sequence>
<dbReference type="InterPro" id="IPR003591">
    <property type="entry name" value="Leu-rich_rpt_typical-subtyp"/>
</dbReference>
<dbReference type="FunFam" id="3.80.10.10:FF:001164">
    <property type="entry name" value="GH01279p"/>
    <property type="match status" value="1"/>
</dbReference>
<evidence type="ECO:0000313" key="5">
    <source>
        <dbReference type="EMBL" id="APJ03030.1"/>
    </source>
</evidence>
<dbReference type="PROSITE" id="PS51450">
    <property type="entry name" value="LRR"/>
    <property type="match status" value="3"/>
</dbReference>
<dbReference type="InterPro" id="IPR032675">
    <property type="entry name" value="LRR_dom_sf"/>
</dbReference>
<evidence type="ECO:0000256" key="3">
    <source>
        <dbReference type="ARBA" id="ARBA00022737"/>
    </source>
</evidence>
<dbReference type="OrthoDB" id="5702881at2"/>
<evidence type="ECO:0000256" key="4">
    <source>
        <dbReference type="SAM" id="SignalP"/>
    </source>
</evidence>
<dbReference type="GO" id="GO:0009274">
    <property type="term" value="C:peptidoglycan-based cell wall"/>
    <property type="evidence" value="ECO:0007669"/>
    <property type="project" value="UniProtKB-ARBA"/>
</dbReference>
<keyword evidence="2 4" id="KW-0732">Signal</keyword>
<keyword evidence="6" id="KW-1185">Reference proteome</keyword>
<dbReference type="PANTHER" id="PTHR24369">
    <property type="entry name" value="ANTIGEN BSP, PUTATIVE-RELATED"/>
    <property type="match status" value="1"/>
</dbReference>
<name>A0A1L4CYL9_9BACT</name>
<dbReference type="RefSeq" id="WP_148696745.1">
    <property type="nucleotide sequence ID" value="NZ_CP017834.1"/>
</dbReference>
<gene>
    <name evidence="5" type="ORF">AXG55_03515</name>
</gene>
<dbReference type="GO" id="GO:0005886">
    <property type="term" value="C:plasma membrane"/>
    <property type="evidence" value="ECO:0007669"/>
    <property type="project" value="TreeGrafter"/>
</dbReference>
<evidence type="ECO:0000256" key="2">
    <source>
        <dbReference type="ARBA" id="ARBA00022729"/>
    </source>
</evidence>
<feature type="chain" id="PRO_5009858173" evidence="4">
    <location>
        <begin position="26"/>
        <end position="420"/>
    </location>
</feature>
<feature type="signal peptide" evidence="4">
    <location>
        <begin position="1"/>
        <end position="25"/>
    </location>
</feature>
<dbReference type="AlphaFoldDB" id="A0A1L4CYL9"/>